<feature type="region of interest" description="Disordered" evidence="6">
    <location>
        <begin position="418"/>
        <end position="440"/>
    </location>
</feature>
<evidence type="ECO:0000256" key="4">
    <source>
        <dbReference type="ARBA" id="ARBA00023004"/>
    </source>
</evidence>
<dbReference type="EMBL" id="BAABJP010000010">
    <property type="protein sequence ID" value="GAA5156242.1"/>
    <property type="molecule type" value="Genomic_DNA"/>
</dbReference>
<dbReference type="Pfam" id="PF12831">
    <property type="entry name" value="FAD_oxidored"/>
    <property type="match status" value="2"/>
</dbReference>
<evidence type="ECO:0000256" key="3">
    <source>
        <dbReference type="ARBA" id="ARBA00023002"/>
    </source>
</evidence>
<dbReference type="PANTHER" id="PTHR43498:SF1">
    <property type="entry name" value="COB--COM HETERODISULFIDE REDUCTASE IRON-SULFUR SUBUNIT A"/>
    <property type="match status" value="1"/>
</dbReference>
<keyword evidence="4" id="KW-0408">Iron</keyword>
<organism evidence="7 8">
    <name type="scientific">Pseudonocardia eucalypti</name>
    <dbReference type="NCBI Taxonomy" id="648755"/>
    <lineage>
        <taxon>Bacteria</taxon>
        <taxon>Bacillati</taxon>
        <taxon>Actinomycetota</taxon>
        <taxon>Actinomycetes</taxon>
        <taxon>Pseudonocardiales</taxon>
        <taxon>Pseudonocardiaceae</taxon>
        <taxon>Pseudonocardia</taxon>
    </lineage>
</organism>
<dbReference type="Proteomes" id="UP001428817">
    <property type="component" value="Unassembled WGS sequence"/>
</dbReference>
<dbReference type="PRINTS" id="PR00419">
    <property type="entry name" value="ADXRDTASE"/>
</dbReference>
<evidence type="ECO:0000313" key="7">
    <source>
        <dbReference type="EMBL" id="GAA5156242.1"/>
    </source>
</evidence>
<sequence>MSEAPVVRRSDVVVVGGGPAGVSAAVAAARRGASVTLLERYAALGGLASGGMVLVLDDMCNGAETTVTGVVSEYVERLEKIGLAVYPPEADRYASPETWARWARWGAYDFHTQGHPKPICYAVAFDPDGWKRVSNDLVRENGIHPRLHSWFSRPVVEDGVIRGVVCETKAGPQAVMGDVVIDTTGDIDVASRAGADFQHDRYLVTLVFRLAGVDTDAAERFEREQPKEARGINRKVKRMLGGAWELWWLKTPLPGVVWCNCPHLTGYDGADPESLTEAEFDARSRIAAVVDYVREVLPGFERCFVIDVAEQIGVRQTRLLRGEYVVTKEDLTTRRHFIDSVCRGRDYYTPYRALLPRGVDQLLVAGRHYSATPDAQRMSREIPPCMAMGQAAGIAAALAVDAGVTVRDVPAADIQRGMREQGADPGDVPSANATPSEVLT</sequence>
<evidence type="ECO:0000256" key="1">
    <source>
        <dbReference type="ARBA" id="ARBA00022485"/>
    </source>
</evidence>
<name>A0ABP9Q7E3_9PSEU</name>
<feature type="compositionally biased region" description="Polar residues" evidence="6">
    <location>
        <begin position="431"/>
        <end position="440"/>
    </location>
</feature>
<comment type="caution">
    <text evidence="7">The sequence shown here is derived from an EMBL/GenBank/DDBJ whole genome shotgun (WGS) entry which is preliminary data.</text>
</comment>
<keyword evidence="2" id="KW-0479">Metal-binding</keyword>
<accession>A0ABP9Q7E3</accession>
<dbReference type="InterPro" id="IPR039650">
    <property type="entry name" value="HdrA-like"/>
</dbReference>
<evidence type="ECO:0000256" key="6">
    <source>
        <dbReference type="SAM" id="MobiDB-lite"/>
    </source>
</evidence>
<dbReference type="Gene3D" id="3.50.50.60">
    <property type="entry name" value="FAD/NAD(P)-binding domain"/>
    <property type="match status" value="1"/>
</dbReference>
<dbReference type="PANTHER" id="PTHR43498">
    <property type="entry name" value="FERREDOXIN:COB-COM HETERODISULFIDE REDUCTASE SUBUNIT A"/>
    <property type="match status" value="1"/>
</dbReference>
<keyword evidence="1" id="KW-0004">4Fe-4S</keyword>
<keyword evidence="8" id="KW-1185">Reference proteome</keyword>
<evidence type="ECO:0000256" key="2">
    <source>
        <dbReference type="ARBA" id="ARBA00022723"/>
    </source>
</evidence>
<gene>
    <name evidence="7" type="ORF">GCM10023321_31640</name>
</gene>
<dbReference type="InterPro" id="IPR036188">
    <property type="entry name" value="FAD/NAD-bd_sf"/>
</dbReference>
<reference evidence="8" key="1">
    <citation type="journal article" date="2019" name="Int. J. Syst. Evol. Microbiol.">
        <title>The Global Catalogue of Microorganisms (GCM) 10K type strain sequencing project: providing services to taxonomists for standard genome sequencing and annotation.</title>
        <authorList>
            <consortium name="The Broad Institute Genomics Platform"/>
            <consortium name="The Broad Institute Genome Sequencing Center for Infectious Disease"/>
            <person name="Wu L."/>
            <person name="Ma J."/>
        </authorList>
    </citation>
    <scope>NUCLEOTIDE SEQUENCE [LARGE SCALE GENOMIC DNA]</scope>
    <source>
        <strain evidence="8">JCM 18303</strain>
    </source>
</reference>
<keyword evidence="3" id="KW-0560">Oxidoreductase</keyword>
<evidence type="ECO:0000256" key="5">
    <source>
        <dbReference type="ARBA" id="ARBA00023014"/>
    </source>
</evidence>
<evidence type="ECO:0000313" key="8">
    <source>
        <dbReference type="Proteomes" id="UP001428817"/>
    </source>
</evidence>
<protein>
    <submittedName>
        <fullName evidence="7">FAD-dependent oxidoreductase</fullName>
    </submittedName>
</protein>
<proteinExistence type="predicted"/>
<keyword evidence="5" id="KW-0411">Iron-sulfur</keyword>
<dbReference type="SUPFAM" id="SSF51905">
    <property type="entry name" value="FAD/NAD(P)-binding domain"/>
    <property type="match status" value="1"/>
</dbReference>
<dbReference type="RefSeq" id="WP_345702842.1">
    <property type="nucleotide sequence ID" value="NZ_BAABJP010000010.1"/>
</dbReference>